<accession>A0ABR8LX73</accession>
<evidence type="ECO:0000313" key="3">
    <source>
        <dbReference type="Proteomes" id="UP000627521"/>
    </source>
</evidence>
<gene>
    <name evidence="2" type="ORF">IEG06_12705</name>
</gene>
<protein>
    <submittedName>
        <fullName evidence="2">Uncharacterized protein</fullName>
    </submittedName>
</protein>
<dbReference type="Proteomes" id="UP000627521">
    <property type="component" value="Unassembled WGS sequence"/>
</dbReference>
<organism evidence="2 3">
    <name type="scientific">Olleya marilimosa</name>
    <dbReference type="NCBI Taxonomy" id="272164"/>
    <lineage>
        <taxon>Bacteria</taxon>
        <taxon>Pseudomonadati</taxon>
        <taxon>Bacteroidota</taxon>
        <taxon>Flavobacteriia</taxon>
        <taxon>Flavobacteriales</taxon>
        <taxon>Flavobacteriaceae</taxon>
    </lineage>
</organism>
<evidence type="ECO:0000313" key="2">
    <source>
        <dbReference type="EMBL" id="MBD3864311.1"/>
    </source>
</evidence>
<comment type="caution">
    <text evidence="2">The sequence shown here is derived from an EMBL/GenBank/DDBJ whole genome shotgun (WGS) entry which is preliminary data.</text>
</comment>
<dbReference type="RefSeq" id="WP_191100384.1">
    <property type="nucleotide sequence ID" value="NZ_JACXXF010000007.1"/>
</dbReference>
<keyword evidence="3" id="KW-1185">Reference proteome</keyword>
<keyword evidence="1" id="KW-0732">Signal</keyword>
<name>A0ABR8LX73_9FLAO</name>
<proteinExistence type="predicted"/>
<sequence>MKKSVLLIALLFAFSISAQTVSLTKSEIFKDSKKNSSLVFSLEDDNGGLITIRSFIGGFIPKLKGYYIQHFDAKLKLIKEVEYEVDNNFIQNAFIKDGQLHIVEFDHDKKADKIVFNVVSSNLKDLKFSKKELLSFSEDNMQKYFGIGIFPFFINNFSQMDGNHMGEVIMSKNNTFFAINFDFNNKDKETHKIFVFNTNFESVYDKLIEKDIKDKLFEYNSIDVDDKDGTVYFLGKAFENNSRKSKKKGEANYHFELLKVNAEGQKTTAFKKADKFISSMELIKTEDRLSCVGFYGVKDQGNYNGVCLFNLNPDTLAMETEKFTPFSDEFMTDKYGNKENRKKRKQKKGIKNIDFKGIFTMDNGDIIVNAEEFFITTHTSMNGSGGMSTYTIYHFNDIMSVRLDKDGDLKWARNINKAQTGLTNSSYTSIPVGETTYFFINCSDNIKKLSADRIAFKQTKAKKSNLYMISIDQNGAFDFEKLIDDKDSKVYYKVNDGVVNLNDRTVILPGKKKKNTRILKIKF</sequence>
<feature type="signal peptide" evidence="1">
    <location>
        <begin position="1"/>
        <end position="18"/>
    </location>
</feature>
<feature type="chain" id="PRO_5045992376" evidence="1">
    <location>
        <begin position="19"/>
        <end position="523"/>
    </location>
</feature>
<dbReference type="EMBL" id="JACXXH010000007">
    <property type="protein sequence ID" value="MBD3864311.1"/>
    <property type="molecule type" value="Genomic_DNA"/>
</dbReference>
<reference evidence="2 3" key="1">
    <citation type="submission" date="2020-09" db="EMBL/GenBank/DDBJ databases">
        <title>Bacillus nautilus sp. nov., Chryseoglobus crepusculi sp. nov, and Psychrobacter noctis sp. nov., isolated from deep-sea sponges from the equatorial Atlantic.</title>
        <authorList>
            <person name="Stennett H.L."/>
            <person name="Williams S.E."/>
        </authorList>
    </citation>
    <scope>NUCLEOTIDE SEQUENCE [LARGE SCALE GENOMIC DNA]</scope>
    <source>
        <strain evidence="2 3">28M-24</strain>
    </source>
</reference>
<evidence type="ECO:0000256" key="1">
    <source>
        <dbReference type="SAM" id="SignalP"/>
    </source>
</evidence>